<protein>
    <submittedName>
        <fullName evidence="1">Uncharacterized protein</fullName>
    </submittedName>
</protein>
<dbReference type="Pfam" id="PF14223">
    <property type="entry name" value="Retrotran_gag_2"/>
    <property type="match status" value="1"/>
</dbReference>
<organism evidence="1 2">
    <name type="scientific">Tanacetum coccineum</name>
    <dbReference type="NCBI Taxonomy" id="301880"/>
    <lineage>
        <taxon>Eukaryota</taxon>
        <taxon>Viridiplantae</taxon>
        <taxon>Streptophyta</taxon>
        <taxon>Embryophyta</taxon>
        <taxon>Tracheophyta</taxon>
        <taxon>Spermatophyta</taxon>
        <taxon>Magnoliopsida</taxon>
        <taxon>eudicotyledons</taxon>
        <taxon>Gunneridae</taxon>
        <taxon>Pentapetalae</taxon>
        <taxon>asterids</taxon>
        <taxon>campanulids</taxon>
        <taxon>Asterales</taxon>
        <taxon>Asteraceae</taxon>
        <taxon>Asteroideae</taxon>
        <taxon>Anthemideae</taxon>
        <taxon>Anthemidinae</taxon>
        <taxon>Tanacetum</taxon>
    </lineage>
</organism>
<dbReference type="Proteomes" id="UP001151760">
    <property type="component" value="Unassembled WGS sequence"/>
</dbReference>
<proteinExistence type="predicted"/>
<reference evidence="1" key="1">
    <citation type="journal article" date="2022" name="Int. J. Mol. Sci.">
        <title>Draft Genome of Tanacetum Coccineum: Genomic Comparison of Closely Related Tanacetum-Family Plants.</title>
        <authorList>
            <person name="Yamashiro T."/>
            <person name="Shiraishi A."/>
            <person name="Nakayama K."/>
            <person name="Satake H."/>
        </authorList>
    </citation>
    <scope>NUCLEOTIDE SEQUENCE</scope>
</reference>
<dbReference type="PANTHER" id="PTHR11439">
    <property type="entry name" value="GAG-POL-RELATED RETROTRANSPOSON"/>
    <property type="match status" value="1"/>
</dbReference>
<evidence type="ECO:0000313" key="2">
    <source>
        <dbReference type="Proteomes" id="UP001151760"/>
    </source>
</evidence>
<sequence length="333" mass="38066">MAGAKIDIEIFDGTGDFRLWRVKMSALLIRHGCEAAVKREVTWETTATRVWTKFETLYMKNSLANKLYLKKKLYTLYMPVGRKIPEHIDEFNKIVLDLANIEVLEKQELFGKNGQDLWDPFEVESLGVQRVEAHLCNESGIARHLIVVGTLQQNGLTGQMDRILMDKIKEGIRGVQKPKYEARLVGRGFTQGPLEYEKDCGNNVDVTCFLDSDYAKDPDRDRPITKAGYMAFTETMKEAIWLRGLLKELGVKLNTATVYCDHQSAIHLLQNHVFQKRTKHINVHYHFIIEVLEVKTVEVLKVGIEHNDADALTKVVHGLKFQHCLELLSVSIS</sequence>
<gene>
    <name evidence="1" type="ORF">Tco_0821325</name>
</gene>
<reference evidence="1" key="2">
    <citation type="submission" date="2022-01" db="EMBL/GenBank/DDBJ databases">
        <authorList>
            <person name="Yamashiro T."/>
            <person name="Shiraishi A."/>
            <person name="Satake H."/>
            <person name="Nakayama K."/>
        </authorList>
    </citation>
    <scope>NUCLEOTIDE SEQUENCE</scope>
</reference>
<name>A0ABQ5ABX8_9ASTR</name>
<dbReference type="CDD" id="cd09272">
    <property type="entry name" value="RNase_HI_RT_Ty1"/>
    <property type="match status" value="1"/>
</dbReference>
<keyword evidence="2" id="KW-1185">Reference proteome</keyword>
<dbReference type="PANTHER" id="PTHR11439:SF491">
    <property type="entry name" value="INTEGRASE CATALYTIC DOMAIN-CONTAINING PROTEIN"/>
    <property type="match status" value="1"/>
</dbReference>
<dbReference type="EMBL" id="BQNB010012172">
    <property type="protein sequence ID" value="GJT00156.1"/>
    <property type="molecule type" value="Genomic_DNA"/>
</dbReference>
<evidence type="ECO:0000313" key="1">
    <source>
        <dbReference type="EMBL" id="GJT00156.1"/>
    </source>
</evidence>
<accession>A0ABQ5ABX8</accession>
<comment type="caution">
    <text evidence="1">The sequence shown here is derived from an EMBL/GenBank/DDBJ whole genome shotgun (WGS) entry which is preliminary data.</text>
</comment>